<dbReference type="RefSeq" id="WP_066085446.1">
    <property type="nucleotide sequence ID" value="NZ_LRVM01000002.1"/>
</dbReference>
<dbReference type="InterPro" id="IPR002577">
    <property type="entry name" value="HTH_HxlR"/>
</dbReference>
<keyword evidence="3" id="KW-0804">Transcription</keyword>
<evidence type="ECO:0000256" key="1">
    <source>
        <dbReference type="ARBA" id="ARBA00023015"/>
    </source>
</evidence>
<organism evidence="5 6">
    <name type="scientific">Anaerotignum neopropionicum</name>
    <dbReference type="NCBI Taxonomy" id="36847"/>
    <lineage>
        <taxon>Bacteria</taxon>
        <taxon>Bacillati</taxon>
        <taxon>Bacillota</taxon>
        <taxon>Clostridia</taxon>
        <taxon>Lachnospirales</taxon>
        <taxon>Anaerotignaceae</taxon>
        <taxon>Anaerotignum</taxon>
    </lineage>
</organism>
<dbReference type="PANTHER" id="PTHR33204:SF29">
    <property type="entry name" value="TRANSCRIPTIONAL REGULATOR"/>
    <property type="match status" value="1"/>
</dbReference>
<dbReference type="AlphaFoldDB" id="A0A136WH40"/>
<dbReference type="InterPro" id="IPR036390">
    <property type="entry name" value="WH_DNA-bd_sf"/>
</dbReference>
<feature type="domain" description="HTH hxlR-type" evidence="4">
    <location>
        <begin position="10"/>
        <end position="108"/>
    </location>
</feature>
<reference evidence="5 6" key="1">
    <citation type="submission" date="2016-01" db="EMBL/GenBank/DDBJ databases">
        <title>Genome sequence of Clostridium neopropionicum X4, DSM-3847.</title>
        <authorList>
            <person name="Poehlein A."/>
            <person name="Beck M.H."/>
            <person name="Bengelsdorf F.R."/>
            <person name="Daniel R."/>
            <person name="Duerre P."/>
        </authorList>
    </citation>
    <scope>NUCLEOTIDE SEQUENCE [LARGE SCALE GENOMIC DNA]</scope>
    <source>
        <strain evidence="5 6">DSM-3847</strain>
    </source>
</reference>
<gene>
    <name evidence="5" type="primary">ytcD</name>
    <name evidence="5" type="ORF">CLNEO_09690</name>
</gene>
<protein>
    <submittedName>
        <fullName evidence="5">Putative HTH-type transcriptional regulator YtcD</fullName>
    </submittedName>
</protein>
<evidence type="ECO:0000313" key="6">
    <source>
        <dbReference type="Proteomes" id="UP000070539"/>
    </source>
</evidence>
<comment type="caution">
    <text evidence="5">The sequence shown here is derived from an EMBL/GenBank/DDBJ whole genome shotgun (WGS) entry which is preliminary data.</text>
</comment>
<dbReference type="GO" id="GO:0003677">
    <property type="term" value="F:DNA binding"/>
    <property type="evidence" value="ECO:0007669"/>
    <property type="project" value="UniProtKB-KW"/>
</dbReference>
<dbReference type="PATRIC" id="fig|36847.3.peg.1134"/>
<evidence type="ECO:0000256" key="3">
    <source>
        <dbReference type="ARBA" id="ARBA00023163"/>
    </source>
</evidence>
<keyword evidence="6" id="KW-1185">Reference proteome</keyword>
<accession>A0A136WH40</accession>
<keyword evidence="1" id="KW-0805">Transcription regulation</keyword>
<evidence type="ECO:0000313" key="5">
    <source>
        <dbReference type="EMBL" id="KXL53743.1"/>
    </source>
</evidence>
<evidence type="ECO:0000256" key="2">
    <source>
        <dbReference type="ARBA" id="ARBA00023125"/>
    </source>
</evidence>
<sequence length="111" mass="13234">MSDLKNKYSCSMELTMDLIGGKWKIRILWYLNMGTKRFSEVKRLIPDITPKMLTTQLREMERDNLITRKVYPEVPPKVEYSITEYGRNLQVTLEEMCKWGNKYAIDHDIKL</sequence>
<proteinExistence type="predicted"/>
<keyword evidence="2" id="KW-0238">DNA-binding</keyword>
<dbReference type="PANTHER" id="PTHR33204">
    <property type="entry name" value="TRANSCRIPTIONAL REGULATOR, MARR FAMILY"/>
    <property type="match status" value="1"/>
</dbReference>
<dbReference type="EMBL" id="LRVM01000002">
    <property type="protein sequence ID" value="KXL53743.1"/>
    <property type="molecule type" value="Genomic_DNA"/>
</dbReference>
<dbReference type="InterPro" id="IPR036388">
    <property type="entry name" value="WH-like_DNA-bd_sf"/>
</dbReference>
<evidence type="ECO:0000259" key="4">
    <source>
        <dbReference type="PROSITE" id="PS51118"/>
    </source>
</evidence>
<dbReference type="PROSITE" id="PS51118">
    <property type="entry name" value="HTH_HXLR"/>
    <property type="match status" value="1"/>
</dbReference>
<dbReference type="Proteomes" id="UP000070539">
    <property type="component" value="Unassembled WGS sequence"/>
</dbReference>
<dbReference type="Pfam" id="PF01638">
    <property type="entry name" value="HxlR"/>
    <property type="match status" value="1"/>
</dbReference>
<dbReference type="OrthoDB" id="9791143at2"/>
<name>A0A136WH40_9FIRM</name>
<dbReference type="SUPFAM" id="SSF46785">
    <property type="entry name" value="Winged helix' DNA-binding domain"/>
    <property type="match status" value="1"/>
</dbReference>
<dbReference type="STRING" id="36847.CLNEO_09690"/>
<dbReference type="Gene3D" id="1.10.10.10">
    <property type="entry name" value="Winged helix-like DNA-binding domain superfamily/Winged helix DNA-binding domain"/>
    <property type="match status" value="1"/>
</dbReference>